<feature type="compositionally biased region" description="Pro residues" evidence="1">
    <location>
        <begin position="18"/>
        <end position="30"/>
    </location>
</feature>
<keyword evidence="3" id="KW-1185">Reference proteome</keyword>
<evidence type="ECO:0000313" key="2">
    <source>
        <dbReference type="EMBL" id="GHH67370.1"/>
    </source>
</evidence>
<dbReference type="EMBL" id="BNBO01000009">
    <property type="protein sequence ID" value="GHH67370.1"/>
    <property type="molecule type" value="Genomic_DNA"/>
</dbReference>
<proteinExistence type="predicted"/>
<gene>
    <name evidence="2" type="ORF">GCM10018781_22520</name>
</gene>
<evidence type="ECO:0000256" key="1">
    <source>
        <dbReference type="SAM" id="MobiDB-lite"/>
    </source>
</evidence>
<accession>A0A919FLJ3</accession>
<organism evidence="2 3">
    <name type="scientific">Kitasatospora indigofera</name>
    <dbReference type="NCBI Taxonomy" id="67307"/>
    <lineage>
        <taxon>Bacteria</taxon>
        <taxon>Bacillati</taxon>
        <taxon>Actinomycetota</taxon>
        <taxon>Actinomycetes</taxon>
        <taxon>Kitasatosporales</taxon>
        <taxon>Streptomycetaceae</taxon>
        <taxon>Kitasatospora</taxon>
    </lineage>
</organism>
<reference evidence="2" key="1">
    <citation type="journal article" date="2014" name="Int. J. Syst. Evol. Microbiol.">
        <title>Complete genome sequence of Corynebacterium casei LMG S-19264T (=DSM 44701T), isolated from a smear-ripened cheese.</title>
        <authorList>
            <consortium name="US DOE Joint Genome Institute (JGI-PGF)"/>
            <person name="Walter F."/>
            <person name="Albersmeier A."/>
            <person name="Kalinowski J."/>
            <person name="Ruckert C."/>
        </authorList>
    </citation>
    <scope>NUCLEOTIDE SEQUENCE</scope>
    <source>
        <strain evidence="2">JCM 4646</strain>
    </source>
</reference>
<sequence length="136" mass="14663">MVARPGARVRCRSWPGPARGPAPGSGPPAPDRQNEPMDGEPLQIPLGQLRHAFELALRHVEASAGGAVALEHDYFWSVPADALHDVTTEPGTLTIGQLSESWQHLQDLTADPDRAVAHQLVWLADILRAIGRQTAC</sequence>
<protein>
    <submittedName>
        <fullName evidence="2">Uncharacterized protein</fullName>
    </submittedName>
</protein>
<feature type="region of interest" description="Disordered" evidence="1">
    <location>
        <begin position="1"/>
        <end position="42"/>
    </location>
</feature>
<name>A0A919FLJ3_9ACTN</name>
<dbReference type="AlphaFoldDB" id="A0A919FLJ3"/>
<comment type="caution">
    <text evidence="2">The sequence shown here is derived from an EMBL/GenBank/DDBJ whole genome shotgun (WGS) entry which is preliminary data.</text>
</comment>
<dbReference type="Proteomes" id="UP000617734">
    <property type="component" value="Unassembled WGS sequence"/>
</dbReference>
<reference evidence="2" key="2">
    <citation type="submission" date="2020-09" db="EMBL/GenBank/DDBJ databases">
        <authorList>
            <person name="Sun Q."/>
            <person name="Ohkuma M."/>
        </authorList>
    </citation>
    <scope>NUCLEOTIDE SEQUENCE</scope>
    <source>
        <strain evidence="2">JCM 4646</strain>
    </source>
</reference>
<evidence type="ECO:0000313" key="3">
    <source>
        <dbReference type="Proteomes" id="UP000617734"/>
    </source>
</evidence>